<accession>A0ABV0F8I2</accession>
<reference evidence="3" key="1">
    <citation type="submission" date="2016-06" db="EMBL/GenBank/DDBJ databases">
        <title>Four novel species of enterococci isolated from chicken manure.</title>
        <authorList>
            <person name="Van Tyne D."/>
        </authorList>
    </citation>
    <scope>NUCLEOTIDE SEQUENCE [LARGE SCALE GENOMIC DNA]</scope>
    <source>
        <strain evidence="3">JM9A</strain>
    </source>
</reference>
<gene>
    <name evidence="1" type="ORF">BAU18_003036</name>
    <name evidence="2" type="ORF">BAU18_003046</name>
</gene>
<comment type="caution">
    <text evidence="1">The sequence shown here is derived from an EMBL/GenBank/DDBJ whole genome shotgun (WGS) entry which is preliminary data.</text>
</comment>
<dbReference type="Proteomes" id="UP001429357">
    <property type="component" value="Unassembled WGS sequence"/>
</dbReference>
<name>A0ABV0F8I2_9ENTE</name>
<reference evidence="1 3" key="3">
    <citation type="submission" date="2024-02" db="EMBL/GenBank/DDBJ databases">
        <title>The Genome Sequence of Enterococcus diestrammenae JM9A.</title>
        <authorList>
            <person name="Earl A."/>
            <person name="Manson A."/>
            <person name="Gilmore M."/>
            <person name="Sanders J."/>
            <person name="Shea T."/>
            <person name="Howe W."/>
            <person name="Livny J."/>
            <person name="Cuomo C."/>
            <person name="Neafsey D."/>
            <person name="Birren B."/>
        </authorList>
    </citation>
    <scope>NUCLEOTIDE SEQUENCE [LARGE SCALE GENOMIC DNA]</scope>
    <source>
        <strain evidence="1 3">JM9A</strain>
    </source>
</reference>
<reference evidence="1" key="2">
    <citation type="submission" date="2016-06" db="EMBL/GenBank/DDBJ databases">
        <authorList>
            <person name="Van Tyne D."/>
        </authorList>
    </citation>
    <scope>NUCLEOTIDE SEQUENCE</scope>
    <source>
        <strain evidence="1">JM9A</strain>
    </source>
</reference>
<proteinExistence type="predicted"/>
<organism evidence="1 3">
    <name type="scientific">Enterococcus diestrammenae</name>
    <dbReference type="NCBI Taxonomy" id="1155073"/>
    <lineage>
        <taxon>Bacteria</taxon>
        <taxon>Bacillati</taxon>
        <taxon>Bacillota</taxon>
        <taxon>Bacilli</taxon>
        <taxon>Lactobacillales</taxon>
        <taxon>Enterococcaceae</taxon>
        <taxon>Enterococcus</taxon>
    </lineage>
</organism>
<evidence type="ECO:0000313" key="3">
    <source>
        <dbReference type="Proteomes" id="UP001429357"/>
    </source>
</evidence>
<protein>
    <submittedName>
        <fullName evidence="1">Uncharacterized protein</fullName>
    </submittedName>
</protein>
<evidence type="ECO:0000313" key="1">
    <source>
        <dbReference type="EMBL" id="MEO1783416.1"/>
    </source>
</evidence>
<evidence type="ECO:0000313" key="2">
    <source>
        <dbReference type="EMBL" id="MEO1783426.1"/>
    </source>
</evidence>
<dbReference type="EMBL" id="MAEI02000003">
    <property type="protein sequence ID" value="MEO1783416.1"/>
    <property type="molecule type" value="Genomic_DNA"/>
</dbReference>
<dbReference type="EMBL" id="MAEI02000003">
    <property type="protein sequence ID" value="MEO1783426.1"/>
    <property type="molecule type" value="Genomic_DNA"/>
</dbReference>
<sequence length="221" mass="23665">MKKIILGAALLASIWISTGNGNVAHANEEYGEADTGLIVSTHDLSEVDDLLSNDKVEEVVYLDPNLLENDYVPDNNVEISPMAFITKYRVRNVKAISDKTDSGAIATVSGGPGLQLSISQTKSVSTSLSGTFGASKGAISAEVGWNVTGSTSISISGSYKVPSTVNGKKVKSCKLNAHVVRKRKSFVVDKMAWNSTKWETQGTGYVSKAYGISFKKVFTYK</sequence>
<dbReference type="RefSeq" id="WP_347301089.1">
    <property type="nucleotide sequence ID" value="NZ_MAEI02000003.1"/>
</dbReference>
<keyword evidence="3" id="KW-1185">Reference proteome</keyword>